<gene>
    <name evidence="1" type="ORF">H9647_06465</name>
</gene>
<dbReference type="Proteomes" id="UP000608071">
    <property type="component" value="Unassembled WGS sequence"/>
</dbReference>
<proteinExistence type="predicted"/>
<dbReference type="EMBL" id="JACSQL010000002">
    <property type="protein sequence ID" value="MBD7967698.1"/>
    <property type="molecule type" value="Genomic_DNA"/>
</dbReference>
<dbReference type="RefSeq" id="WP_191798942.1">
    <property type="nucleotide sequence ID" value="NZ_JACSQL010000002.1"/>
</dbReference>
<keyword evidence="2" id="KW-1185">Reference proteome</keyword>
<evidence type="ECO:0000313" key="1">
    <source>
        <dbReference type="EMBL" id="MBD7967698.1"/>
    </source>
</evidence>
<name>A0ABR8SW26_9BACL</name>
<sequence>MNKEAAIAIKRNQEIIVKSKNGETISGFPVETDHPSRLILRTTFGPVWIPYEEVEQVTRILSIKRSKKTFQTCTR</sequence>
<comment type="caution">
    <text evidence="1">The sequence shown here is derived from an EMBL/GenBank/DDBJ whole genome shotgun (WGS) entry which is preliminary data.</text>
</comment>
<protein>
    <submittedName>
        <fullName evidence="1">Uncharacterized protein</fullName>
    </submittedName>
</protein>
<reference evidence="1 2" key="1">
    <citation type="submission" date="2020-08" db="EMBL/GenBank/DDBJ databases">
        <title>A Genomic Blueprint of the Chicken Gut Microbiome.</title>
        <authorList>
            <person name="Gilroy R."/>
            <person name="Ravi A."/>
            <person name="Getino M."/>
            <person name="Pursley I."/>
            <person name="Horton D.L."/>
            <person name="Alikhan N.-F."/>
            <person name="Baker D."/>
            <person name="Gharbi K."/>
            <person name="Hall N."/>
            <person name="Watson M."/>
            <person name="Adriaenssens E.M."/>
            <person name="Foster-Nyarko E."/>
            <person name="Jarju S."/>
            <person name="Secka A."/>
            <person name="Antonio M."/>
            <person name="Oren A."/>
            <person name="Chaudhuri R."/>
            <person name="La Ragione R.M."/>
            <person name="Hildebrand F."/>
            <person name="Pallen M.J."/>
        </authorList>
    </citation>
    <scope>NUCLEOTIDE SEQUENCE [LARGE SCALE GENOMIC DNA]</scope>
    <source>
        <strain evidence="1 2">Sa2BVA9</strain>
    </source>
</reference>
<accession>A0ABR8SW26</accession>
<evidence type="ECO:0000313" key="2">
    <source>
        <dbReference type="Proteomes" id="UP000608071"/>
    </source>
</evidence>
<organism evidence="1 2">
    <name type="scientific">Paenibacillus gallinarum</name>
    <dbReference type="NCBI Taxonomy" id="2762232"/>
    <lineage>
        <taxon>Bacteria</taxon>
        <taxon>Bacillati</taxon>
        <taxon>Bacillota</taxon>
        <taxon>Bacilli</taxon>
        <taxon>Bacillales</taxon>
        <taxon>Paenibacillaceae</taxon>
        <taxon>Paenibacillus</taxon>
    </lineage>
</organism>